<dbReference type="InterPro" id="IPR016181">
    <property type="entry name" value="Acyl_CoA_acyltransferase"/>
</dbReference>
<sequence length="114" mass="13324">MQKFRGLMSAIKRNLQTNPIVETNSQLTIQLEKGAEAYVAFEKVDENTYNLVHTEIPEQYQGQGLGRELAKRIFDHLIVQRSLKLQLSCEFLQRFYFQTLPTYKGHVIEDFTID</sequence>
<evidence type="ECO:0000313" key="5">
    <source>
        <dbReference type="EMBL" id="CAG9772404.1"/>
    </source>
</evidence>
<evidence type="ECO:0000259" key="4">
    <source>
        <dbReference type="PROSITE" id="PS51729"/>
    </source>
</evidence>
<dbReference type="Pfam" id="PF14542">
    <property type="entry name" value="Acetyltransf_CG"/>
    <property type="match status" value="1"/>
</dbReference>
<dbReference type="InterPro" id="IPR045057">
    <property type="entry name" value="Gcn5-rel_NAT"/>
</dbReference>
<dbReference type="InterPro" id="IPR031165">
    <property type="entry name" value="GNAT_YJDJ"/>
</dbReference>
<dbReference type="PANTHER" id="PTHR31435:SF9">
    <property type="entry name" value="PROTEIN NATD1"/>
    <property type="match status" value="1"/>
</dbReference>
<proteinExistence type="inferred from homology"/>
<dbReference type="AlphaFoldDB" id="A0A9N9QRP6"/>
<comment type="similarity">
    <text evidence="1">Belongs to the NATD1 family.</text>
</comment>
<dbReference type="OrthoDB" id="74247at2759"/>
<dbReference type="SUPFAM" id="SSF55729">
    <property type="entry name" value="Acyl-CoA N-acyltransferases (Nat)"/>
    <property type="match status" value="1"/>
</dbReference>
<feature type="domain" description="N-acetyltransferase" evidence="4">
    <location>
        <begin position="19"/>
        <end position="108"/>
    </location>
</feature>
<dbReference type="Gene3D" id="3.40.630.30">
    <property type="match status" value="1"/>
</dbReference>
<dbReference type="EMBL" id="OU892284">
    <property type="protein sequence ID" value="CAG9772404.1"/>
    <property type="molecule type" value="Genomic_DNA"/>
</dbReference>
<accession>A0A9N9QRP6</accession>
<evidence type="ECO:0000256" key="2">
    <source>
        <dbReference type="ARBA" id="ARBA00020243"/>
    </source>
</evidence>
<organism evidence="5 6">
    <name type="scientific">Ceutorhynchus assimilis</name>
    <name type="common">cabbage seed weevil</name>
    <dbReference type="NCBI Taxonomy" id="467358"/>
    <lineage>
        <taxon>Eukaryota</taxon>
        <taxon>Metazoa</taxon>
        <taxon>Ecdysozoa</taxon>
        <taxon>Arthropoda</taxon>
        <taxon>Hexapoda</taxon>
        <taxon>Insecta</taxon>
        <taxon>Pterygota</taxon>
        <taxon>Neoptera</taxon>
        <taxon>Endopterygota</taxon>
        <taxon>Coleoptera</taxon>
        <taxon>Polyphaga</taxon>
        <taxon>Cucujiformia</taxon>
        <taxon>Curculionidae</taxon>
        <taxon>Ceutorhynchinae</taxon>
        <taxon>Ceutorhynchus</taxon>
    </lineage>
</organism>
<gene>
    <name evidence="5" type="ORF">CEUTPL_LOCUS12816</name>
</gene>
<name>A0A9N9QRP6_9CUCU</name>
<evidence type="ECO:0000256" key="3">
    <source>
        <dbReference type="ARBA" id="ARBA00031876"/>
    </source>
</evidence>
<protein>
    <recommendedName>
        <fullName evidence="2">Protein NATD1</fullName>
    </recommendedName>
    <alternativeName>
        <fullName evidence="3">N-acetyltransferase domain-containing protein 1</fullName>
    </alternativeName>
</protein>
<dbReference type="PROSITE" id="PS51729">
    <property type="entry name" value="GNAT_YJDJ"/>
    <property type="match status" value="1"/>
</dbReference>
<reference evidence="5" key="1">
    <citation type="submission" date="2022-01" db="EMBL/GenBank/DDBJ databases">
        <authorList>
            <person name="King R."/>
        </authorList>
    </citation>
    <scope>NUCLEOTIDE SEQUENCE</scope>
</reference>
<evidence type="ECO:0000256" key="1">
    <source>
        <dbReference type="ARBA" id="ARBA00006233"/>
    </source>
</evidence>
<keyword evidence="6" id="KW-1185">Reference proteome</keyword>
<dbReference type="PANTHER" id="PTHR31435">
    <property type="entry name" value="PROTEIN NATD1"/>
    <property type="match status" value="1"/>
</dbReference>
<dbReference type="Proteomes" id="UP001152799">
    <property type="component" value="Chromosome 8"/>
</dbReference>
<evidence type="ECO:0000313" key="6">
    <source>
        <dbReference type="Proteomes" id="UP001152799"/>
    </source>
</evidence>